<evidence type="ECO:0000256" key="1">
    <source>
        <dbReference type="SAM" id="SignalP"/>
    </source>
</evidence>
<sequence length="350" mass="36865">MRIRVLLPLLASTLLAAPAFAQMPDLRPAPESRPDAREAERAQARAAAWQAYGLRVARALGRSDGARDLALAVLIEATVRSQGEGGVAAADVERWRLEAVAGGAGDTITQQLLMAAGHASGDQAAAAAAARRWQSLSPGNLAPLMHQGLGAEEVLAAAARSSRNAPDPYPVLHWITSALARHPPGAAEWAALGDGAPPSAAANAAIWASSLQGLLEPDYRDVLGACTGRGLRAAGRPEACRHMADLLLARPQTVLDERIGLSMARALTRSAAERAPLDARRRGVDWRQEQLAELAAREDGDAAAAERQARLLADPAIDTEDAIVRRTLAAAGLAQEPPAAWRAPWQRPPR</sequence>
<gene>
    <name evidence="2" type="ORF">FPZ22_06985</name>
</gene>
<feature type="chain" id="PRO_5021751949" description="Secreted protein" evidence="1">
    <location>
        <begin position="22"/>
        <end position="350"/>
    </location>
</feature>
<reference evidence="2 3" key="1">
    <citation type="submission" date="2019-07" db="EMBL/GenBank/DDBJ databases">
        <title>Full genome sequence of Luteimonas sp. Gr-4.</title>
        <authorList>
            <person name="Im W.-T."/>
        </authorList>
    </citation>
    <scope>NUCLEOTIDE SEQUENCE [LARGE SCALE GENOMIC DNA]</scope>
    <source>
        <strain evidence="2 3">Gr-4</strain>
    </source>
</reference>
<dbReference type="EMBL" id="CP042218">
    <property type="protein sequence ID" value="QDW66667.1"/>
    <property type="molecule type" value="Genomic_DNA"/>
</dbReference>
<keyword evidence="1" id="KW-0732">Signal</keyword>
<keyword evidence="3" id="KW-1185">Reference proteome</keyword>
<dbReference type="KEGG" id="lug:FPZ22_06985"/>
<name>A0A518N476_9GAMM</name>
<proteinExistence type="predicted"/>
<evidence type="ECO:0000313" key="3">
    <source>
        <dbReference type="Proteomes" id="UP000316584"/>
    </source>
</evidence>
<organism evidence="2 3">
    <name type="scientific">Luteimonas granuli</name>
    <dbReference type="NCBI Taxonomy" id="1176533"/>
    <lineage>
        <taxon>Bacteria</taxon>
        <taxon>Pseudomonadati</taxon>
        <taxon>Pseudomonadota</taxon>
        <taxon>Gammaproteobacteria</taxon>
        <taxon>Lysobacterales</taxon>
        <taxon>Lysobacteraceae</taxon>
        <taxon>Luteimonas</taxon>
    </lineage>
</organism>
<dbReference type="RefSeq" id="WP_144891621.1">
    <property type="nucleotide sequence ID" value="NZ_CP042218.1"/>
</dbReference>
<evidence type="ECO:0008006" key="4">
    <source>
        <dbReference type="Google" id="ProtNLM"/>
    </source>
</evidence>
<dbReference type="Proteomes" id="UP000316584">
    <property type="component" value="Chromosome"/>
</dbReference>
<accession>A0A518N476</accession>
<dbReference type="OrthoDB" id="5975469at2"/>
<evidence type="ECO:0000313" key="2">
    <source>
        <dbReference type="EMBL" id="QDW66667.1"/>
    </source>
</evidence>
<dbReference type="AlphaFoldDB" id="A0A518N476"/>
<protein>
    <recommendedName>
        <fullName evidence="4">Secreted protein</fullName>
    </recommendedName>
</protein>
<feature type="signal peptide" evidence="1">
    <location>
        <begin position="1"/>
        <end position="21"/>
    </location>
</feature>